<dbReference type="GO" id="GO:0016298">
    <property type="term" value="F:lipase activity"/>
    <property type="evidence" value="ECO:0000318"/>
    <property type="project" value="GO_Central"/>
</dbReference>
<evidence type="ECO:0000256" key="7">
    <source>
        <dbReference type="PIRSR" id="PIRSR000862-1"/>
    </source>
</evidence>
<accession>A0A8R1U751</accession>
<proteinExistence type="inferred from homology"/>
<feature type="active site" description="Charge relay system" evidence="7">
    <location>
        <position position="323"/>
    </location>
</feature>
<reference evidence="11" key="1">
    <citation type="journal article" date="2008" name="Nat. Genet.">
        <title>The Pristionchus pacificus genome provides a unique perspective on nematode lifestyle and parasitism.</title>
        <authorList>
            <person name="Dieterich C."/>
            <person name="Clifton S.W."/>
            <person name="Schuster L.N."/>
            <person name="Chinwalla A."/>
            <person name="Delehaunty K."/>
            <person name="Dinkelacker I."/>
            <person name="Fulton L."/>
            <person name="Fulton R."/>
            <person name="Godfrey J."/>
            <person name="Minx P."/>
            <person name="Mitreva M."/>
            <person name="Roeseler W."/>
            <person name="Tian H."/>
            <person name="Witte H."/>
            <person name="Yang S.P."/>
            <person name="Wilson R.K."/>
            <person name="Sommer R.J."/>
        </authorList>
    </citation>
    <scope>NUCLEOTIDE SEQUENCE [LARGE SCALE GENOMIC DNA]</scope>
    <source>
        <strain evidence="11">PS312</strain>
    </source>
</reference>
<sequence length="403" mass="46453">MENACLLISSISQSGDDNDRENEVTTEDGYILTVFRIRHGANSTETGCYRPPILLDHSLLCDGSEFVMNPPHSSPGMVLADSGFDVFLMNHRGTTYSRKHRDFDTSDPRYWKFTMDEHAKYDIPVVIDYVLNVTGEKSLYWSGHSQGSQVGFMLLSERPEYNQRIRALFQLAAPGTAHYAKGVWRLLYLVDELFKPLIDFYRSWFGSHEIGLGPNRRFPQQIMQLFCATPYLNEICKNVMYFIVGEPTSTFNFTRWPSYITFIPASTSTWNMLHWGQMAVRNKLEHFDHNPIENMKKYGQTTAPPYNLTKVDVPVYIFWSSSDWLISGRDIEENLLPSLKNGIVKGIYEVPDYNHLDFVTATDNAENVFHRIISVVRKQEEEMCGQSKLADPNTYECHHSTFK</sequence>
<keyword evidence="11" id="KW-1185">Reference proteome</keyword>
<feature type="active site" description="Nucleophile" evidence="7">
    <location>
        <position position="145"/>
    </location>
</feature>
<evidence type="ECO:0000256" key="4">
    <source>
        <dbReference type="ARBA" id="ARBA00023098"/>
    </source>
</evidence>
<evidence type="ECO:0000313" key="10">
    <source>
        <dbReference type="EnsemblMetazoa" id="PPA06092.1"/>
    </source>
</evidence>
<dbReference type="GO" id="GO:0016042">
    <property type="term" value="P:lipid catabolic process"/>
    <property type="evidence" value="ECO:0007669"/>
    <property type="project" value="UniProtKB-KW"/>
</dbReference>
<dbReference type="SUPFAM" id="SSF53474">
    <property type="entry name" value="alpha/beta-Hydrolases"/>
    <property type="match status" value="1"/>
</dbReference>
<evidence type="ECO:0000259" key="9">
    <source>
        <dbReference type="Pfam" id="PF04083"/>
    </source>
</evidence>
<evidence type="ECO:0000256" key="1">
    <source>
        <dbReference type="ARBA" id="ARBA00010701"/>
    </source>
</evidence>
<dbReference type="InterPro" id="IPR025483">
    <property type="entry name" value="Lipase_euk"/>
</dbReference>
<evidence type="ECO:0000256" key="5">
    <source>
        <dbReference type="ARBA" id="ARBA00023180"/>
    </source>
</evidence>
<evidence type="ECO:0000256" key="2">
    <source>
        <dbReference type="ARBA" id="ARBA00022729"/>
    </source>
</evidence>
<reference evidence="10" key="2">
    <citation type="submission" date="2022-06" db="UniProtKB">
        <authorList>
            <consortium name="EnsemblMetazoa"/>
        </authorList>
    </citation>
    <scope>IDENTIFICATION</scope>
    <source>
        <strain evidence="10">PS312</strain>
    </source>
</reference>
<gene>
    <name evidence="10" type="primary">WBGene00095646</name>
</gene>
<keyword evidence="2" id="KW-0732">Signal</keyword>
<dbReference type="PIRSF" id="PIRSF000862">
    <property type="entry name" value="Steryl_ester_lip"/>
    <property type="match status" value="1"/>
</dbReference>
<dbReference type="GO" id="GO:0006629">
    <property type="term" value="P:lipid metabolic process"/>
    <property type="evidence" value="ECO:0000318"/>
    <property type="project" value="GO_Central"/>
</dbReference>
<dbReference type="PANTHER" id="PTHR11005">
    <property type="entry name" value="LYSOSOMAL ACID LIPASE-RELATED"/>
    <property type="match status" value="1"/>
</dbReference>
<keyword evidence="6" id="KW-0378">Hydrolase</keyword>
<feature type="domain" description="AB hydrolase-1" evidence="8">
    <location>
        <begin position="79"/>
        <end position="173"/>
    </location>
</feature>
<dbReference type="InterPro" id="IPR000073">
    <property type="entry name" value="AB_hydrolase_1"/>
</dbReference>
<dbReference type="AlphaFoldDB" id="A0A8R1U751"/>
<evidence type="ECO:0000256" key="6">
    <source>
        <dbReference type="PIRNR" id="PIRNR000862"/>
    </source>
</evidence>
<feature type="domain" description="Partial AB-hydrolase lipase" evidence="9">
    <location>
        <begin position="21"/>
        <end position="69"/>
    </location>
</feature>
<evidence type="ECO:0000313" key="11">
    <source>
        <dbReference type="Proteomes" id="UP000005239"/>
    </source>
</evidence>
<keyword evidence="3 6" id="KW-0442">Lipid degradation</keyword>
<comment type="similarity">
    <text evidence="1 6">Belongs to the AB hydrolase superfamily. Lipase family.</text>
</comment>
<evidence type="ECO:0000259" key="8">
    <source>
        <dbReference type="Pfam" id="PF00561"/>
    </source>
</evidence>
<protein>
    <recommendedName>
        <fullName evidence="6">Lipase</fullName>
    </recommendedName>
</protein>
<keyword evidence="4" id="KW-0443">Lipid metabolism</keyword>
<dbReference type="EnsemblMetazoa" id="PPA06092.1">
    <property type="protein sequence ID" value="PPA06092.1"/>
    <property type="gene ID" value="WBGene00095646"/>
</dbReference>
<organism evidence="10 11">
    <name type="scientific">Pristionchus pacificus</name>
    <name type="common">Parasitic nematode worm</name>
    <dbReference type="NCBI Taxonomy" id="54126"/>
    <lineage>
        <taxon>Eukaryota</taxon>
        <taxon>Metazoa</taxon>
        <taxon>Ecdysozoa</taxon>
        <taxon>Nematoda</taxon>
        <taxon>Chromadorea</taxon>
        <taxon>Rhabditida</taxon>
        <taxon>Rhabditina</taxon>
        <taxon>Diplogasteromorpha</taxon>
        <taxon>Diplogasteroidea</taxon>
        <taxon>Neodiplogasteridae</taxon>
        <taxon>Pristionchus</taxon>
    </lineage>
</organism>
<keyword evidence="5" id="KW-0325">Glycoprotein</keyword>
<dbReference type="Gene3D" id="3.40.50.1820">
    <property type="entry name" value="alpha/beta hydrolase"/>
    <property type="match status" value="1"/>
</dbReference>
<dbReference type="InterPro" id="IPR006693">
    <property type="entry name" value="AB_hydrolase_lipase"/>
</dbReference>
<dbReference type="Pfam" id="PF04083">
    <property type="entry name" value="Abhydro_lipase"/>
    <property type="match status" value="1"/>
</dbReference>
<dbReference type="Pfam" id="PF00561">
    <property type="entry name" value="Abhydrolase_1"/>
    <property type="match status" value="1"/>
</dbReference>
<feature type="active site" description="Charge relay system" evidence="7">
    <location>
        <position position="355"/>
    </location>
</feature>
<name>A0A8R1U751_PRIPA</name>
<dbReference type="InterPro" id="IPR029058">
    <property type="entry name" value="AB_hydrolase_fold"/>
</dbReference>
<evidence type="ECO:0000256" key="3">
    <source>
        <dbReference type="ARBA" id="ARBA00022963"/>
    </source>
</evidence>
<dbReference type="Proteomes" id="UP000005239">
    <property type="component" value="Unassembled WGS sequence"/>
</dbReference>